<sequence length="56" mass="6091">MVNLFDPEIIVVDNGGIRVLHQPKPVADWVPSSWARGAAALAAQNSFDFEGSPRGW</sequence>
<keyword evidence="2" id="KW-1185">Reference proteome</keyword>
<dbReference type="HOGENOM" id="CLU_3011164_0_0_5"/>
<dbReference type="AlphaFoldDB" id="A0A0B4XCS2"/>
<gene>
    <name evidence="1" type="ORF">RGR602_PC00882</name>
</gene>
<evidence type="ECO:0000313" key="2">
    <source>
        <dbReference type="Proteomes" id="UP000031368"/>
    </source>
</evidence>
<dbReference type="EMBL" id="CP006880">
    <property type="protein sequence ID" value="AJD44916.1"/>
    <property type="molecule type" value="Genomic_DNA"/>
</dbReference>
<keyword evidence="1" id="KW-0614">Plasmid</keyword>
<dbReference type="Proteomes" id="UP000031368">
    <property type="component" value="Plasmid pRgalR602c"/>
</dbReference>
<reference evidence="1 2" key="1">
    <citation type="submission" date="2013-11" db="EMBL/GenBank/DDBJ databases">
        <title>Complete genome sequence of Rhizobium gallicum bv. gallicum R602.</title>
        <authorList>
            <person name="Bustos P."/>
            <person name="Santamaria R.I."/>
            <person name="Lozano L."/>
            <person name="Acosta J.L."/>
            <person name="Ormeno-Orrillo E."/>
            <person name="Rogel M.A."/>
            <person name="Romero D."/>
            <person name="Cevallos M.A."/>
            <person name="Martinez-Romero E."/>
            <person name="Gonzalez V."/>
        </authorList>
    </citation>
    <scope>NUCLEOTIDE SEQUENCE [LARGE SCALE GENOMIC DNA]</scope>
    <source>
        <strain evidence="1 2">R602</strain>
        <plasmid evidence="1 2">pRgalR602c</plasmid>
    </source>
</reference>
<evidence type="ECO:0000313" key="1">
    <source>
        <dbReference type="EMBL" id="AJD44916.1"/>
    </source>
</evidence>
<proteinExistence type="predicted"/>
<name>A0A0B4XCS2_9HYPH</name>
<geneLocation type="plasmid" evidence="1 2">
    <name>pRgalR602c</name>
</geneLocation>
<organism evidence="1 2">
    <name type="scientific">Rhizobium gallicum bv. gallicum R602sp</name>
    <dbReference type="NCBI Taxonomy" id="1041138"/>
    <lineage>
        <taxon>Bacteria</taxon>
        <taxon>Pseudomonadati</taxon>
        <taxon>Pseudomonadota</taxon>
        <taxon>Alphaproteobacteria</taxon>
        <taxon>Hyphomicrobiales</taxon>
        <taxon>Rhizobiaceae</taxon>
        <taxon>Rhizobium/Agrobacterium group</taxon>
        <taxon>Rhizobium</taxon>
    </lineage>
</organism>
<protein>
    <submittedName>
        <fullName evidence="1">Uncharacterized protein</fullName>
    </submittedName>
</protein>
<accession>A0A0B4XCS2</accession>
<dbReference type="KEGG" id="rga:RGR602_PC00882"/>